<keyword evidence="2" id="KW-1185">Reference proteome</keyword>
<dbReference type="AlphaFoldDB" id="A0A0L1J437"/>
<dbReference type="Proteomes" id="UP000037505">
    <property type="component" value="Unassembled WGS sequence"/>
</dbReference>
<dbReference type="RefSeq" id="XP_015407415.1">
    <property type="nucleotide sequence ID" value="XM_015550398.1"/>
</dbReference>
<accession>A0A0L1J437</accession>
<organism evidence="1 2">
    <name type="scientific">Aspergillus nomiae NRRL (strain ATCC 15546 / NRRL 13137 / CBS 260.88 / M93)</name>
    <dbReference type="NCBI Taxonomy" id="1509407"/>
    <lineage>
        <taxon>Eukaryota</taxon>
        <taxon>Fungi</taxon>
        <taxon>Dikarya</taxon>
        <taxon>Ascomycota</taxon>
        <taxon>Pezizomycotina</taxon>
        <taxon>Eurotiomycetes</taxon>
        <taxon>Eurotiomycetidae</taxon>
        <taxon>Eurotiales</taxon>
        <taxon>Aspergillaceae</taxon>
        <taxon>Aspergillus</taxon>
        <taxon>Aspergillus subgen. Circumdati</taxon>
    </lineage>
</organism>
<comment type="caution">
    <text evidence="1">The sequence shown here is derived from an EMBL/GenBank/DDBJ whole genome shotgun (WGS) entry which is preliminary data.</text>
</comment>
<gene>
    <name evidence="1" type="ORF">ANOM_005141</name>
</gene>
<reference evidence="1 2" key="1">
    <citation type="submission" date="2014-06" db="EMBL/GenBank/DDBJ databases">
        <title>The Genome of the Aflatoxigenic Filamentous Fungus Aspergillus nomius.</title>
        <authorList>
            <person name="Moore M.G."/>
            <person name="Shannon B.M."/>
            <person name="Brian M.M."/>
        </authorList>
    </citation>
    <scope>NUCLEOTIDE SEQUENCE [LARGE SCALE GENOMIC DNA]</scope>
    <source>
        <strain evidence="1 2">NRRL 13137</strain>
    </source>
</reference>
<feature type="non-terminal residue" evidence="1">
    <location>
        <position position="94"/>
    </location>
</feature>
<proteinExistence type="predicted"/>
<evidence type="ECO:0000313" key="1">
    <source>
        <dbReference type="EMBL" id="KNG86492.1"/>
    </source>
</evidence>
<name>A0A0L1J437_ASPN3</name>
<evidence type="ECO:0000313" key="2">
    <source>
        <dbReference type="Proteomes" id="UP000037505"/>
    </source>
</evidence>
<sequence length="94" mass="11099">MKPQSTPMQPVGHRLIGCPPDRHEDCVRRITERSRGVVSFLPCRQYVCNLSNWDIADGRFWIAWYRDYGNGRAGGLDLNQWGSSWHYRNHLPRW</sequence>
<protein>
    <submittedName>
        <fullName evidence="1">Uncharacterized protein</fullName>
    </submittedName>
</protein>
<dbReference type="EMBL" id="JNOM01000113">
    <property type="protein sequence ID" value="KNG86492.1"/>
    <property type="molecule type" value="Genomic_DNA"/>
</dbReference>
<dbReference type="GeneID" id="26806945"/>
<dbReference type="OrthoDB" id="10382068at2759"/>